<organism evidence="14">
    <name type="scientific">Musca domestica</name>
    <name type="common">House fly</name>
    <dbReference type="NCBI Taxonomy" id="7370"/>
    <lineage>
        <taxon>Eukaryota</taxon>
        <taxon>Metazoa</taxon>
        <taxon>Ecdysozoa</taxon>
        <taxon>Arthropoda</taxon>
        <taxon>Hexapoda</taxon>
        <taxon>Insecta</taxon>
        <taxon>Pterygota</taxon>
        <taxon>Neoptera</taxon>
        <taxon>Endopterygota</taxon>
        <taxon>Diptera</taxon>
        <taxon>Brachycera</taxon>
        <taxon>Muscomorpha</taxon>
        <taxon>Muscoidea</taxon>
        <taxon>Muscidae</taxon>
        <taxon>Musca</taxon>
    </lineage>
</organism>
<keyword evidence="6 12" id="KW-0378">Hydrolase</keyword>
<feature type="binding site" evidence="11">
    <location>
        <position position="115"/>
    </location>
    <ligand>
        <name>Zn(2+)</name>
        <dbReference type="ChEBI" id="CHEBI:29105"/>
        <note>catalytic</note>
    </ligand>
</feature>
<dbReference type="FunFam" id="3.40.140.10:FF:000008">
    <property type="entry name" value="Cytidine deaminase"/>
    <property type="match status" value="1"/>
</dbReference>
<evidence type="ECO:0000256" key="4">
    <source>
        <dbReference type="ARBA" id="ARBA00012783"/>
    </source>
</evidence>
<dbReference type="PANTHER" id="PTHR11644">
    <property type="entry name" value="CYTIDINE DEAMINASE"/>
    <property type="match status" value="1"/>
</dbReference>
<dbReference type="RefSeq" id="XP_058979284.1">
    <property type="nucleotide sequence ID" value="XM_059123301.1"/>
</dbReference>
<evidence type="ECO:0000256" key="11">
    <source>
        <dbReference type="PIRSR" id="PIRSR606262-3"/>
    </source>
</evidence>
<dbReference type="GO" id="GO:0072527">
    <property type="term" value="P:pyrimidine-containing compound metabolic process"/>
    <property type="evidence" value="ECO:0007669"/>
    <property type="project" value="UniProtKB-ARBA"/>
</dbReference>
<sequence>MDIVDTTKVTGLKKANIPETIKLYQDLDDDSKELLRCANQVRQNAYVPYSNFKVGAAFRTKCGRIFTGCNVENAAFTPCSCAERTAICKAVSEGFREFVAGAVVAYQEDAFTTPCGVCRQFIMEFSAEDMPIYVTKAVENSGPQQPLENQSGDNVLCTSIYNLLPNGFRNYK</sequence>
<reference evidence="14" key="1">
    <citation type="submission" date="2020-05" db="UniProtKB">
        <authorList>
            <consortium name="EnsemblMetazoa"/>
        </authorList>
    </citation>
    <scope>IDENTIFICATION</scope>
    <source>
        <strain evidence="14">Aabys</strain>
    </source>
</reference>
<dbReference type="NCBIfam" id="TIGR01354">
    <property type="entry name" value="cyt_deam_tetra"/>
    <property type="match status" value="1"/>
</dbReference>
<evidence type="ECO:0000256" key="3">
    <source>
        <dbReference type="ARBA" id="ARBA00006576"/>
    </source>
</evidence>
<dbReference type="Proteomes" id="UP001652621">
    <property type="component" value="Unplaced"/>
</dbReference>
<feature type="active site" description="Proton donor" evidence="10">
    <location>
        <position position="83"/>
    </location>
</feature>
<comment type="cofactor">
    <cofactor evidence="1 11 12">
        <name>Zn(2+)</name>
        <dbReference type="ChEBI" id="CHEBI:29105"/>
    </cofactor>
</comment>
<dbReference type="NCBIfam" id="NF004064">
    <property type="entry name" value="PRK05578.1"/>
    <property type="match status" value="1"/>
</dbReference>
<dbReference type="InterPro" id="IPR002125">
    <property type="entry name" value="CMP_dCMP_dom"/>
</dbReference>
<dbReference type="GO" id="GO:0005829">
    <property type="term" value="C:cytosol"/>
    <property type="evidence" value="ECO:0007669"/>
    <property type="project" value="TreeGrafter"/>
</dbReference>
<dbReference type="EnsemblMetazoa" id="MDOA015572-RA">
    <property type="protein sequence ID" value="MDOA015572-PA"/>
    <property type="gene ID" value="MDOA015572"/>
</dbReference>
<evidence type="ECO:0000256" key="6">
    <source>
        <dbReference type="ARBA" id="ARBA00022801"/>
    </source>
</evidence>
<keyword evidence="5 11" id="KW-0479">Metal-binding</keyword>
<dbReference type="eggNOG" id="KOG0833">
    <property type="taxonomic scope" value="Eukaryota"/>
</dbReference>
<proteinExistence type="inferred from homology"/>
<dbReference type="PANTHER" id="PTHR11644:SF2">
    <property type="entry name" value="CYTIDINE DEAMINASE"/>
    <property type="match status" value="1"/>
</dbReference>
<dbReference type="InterPro" id="IPR050202">
    <property type="entry name" value="Cyt/Deoxycyt_deaminase"/>
</dbReference>
<comment type="function">
    <text evidence="2 12">This enzyme scavenges exogenous and endogenous cytidine and 2'-deoxycytidine for UMP synthesis.</text>
</comment>
<protein>
    <recommendedName>
        <fullName evidence="4 12">Cytidine deaminase</fullName>
        <ecNumber evidence="4 12">3.5.4.5</ecNumber>
    </recommendedName>
    <alternativeName>
        <fullName evidence="8 12">Cytidine aminohydrolase</fullName>
    </alternativeName>
</protein>
<dbReference type="PROSITE" id="PS51747">
    <property type="entry name" value="CYT_DCMP_DEAMINASES_2"/>
    <property type="match status" value="1"/>
</dbReference>
<keyword evidence="7 11" id="KW-0862">Zinc</keyword>
<dbReference type="InterPro" id="IPR016193">
    <property type="entry name" value="Cytidine_deaminase-like"/>
</dbReference>
<dbReference type="GO" id="GO:0008270">
    <property type="term" value="F:zinc ion binding"/>
    <property type="evidence" value="ECO:0007669"/>
    <property type="project" value="UniProtKB-UniRule"/>
</dbReference>
<evidence type="ECO:0000256" key="2">
    <source>
        <dbReference type="ARBA" id="ARBA00003949"/>
    </source>
</evidence>
<feature type="binding site" evidence="11">
    <location>
        <position position="118"/>
    </location>
    <ligand>
        <name>Zn(2+)</name>
        <dbReference type="ChEBI" id="CHEBI:29105"/>
        <note>catalytic</note>
    </ligand>
</feature>
<dbReference type="AlphaFoldDB" id="A0A1I8NIN4"/>
<evidence type="ECO:0000259" key="13">
    <source>
        <dbReference type="PROSITE" id="PS51747"/>
    </source>
</evidence>
<dbReference type="OrthoDB" id="414540at2759"/>
<evidence type="ECO:0000256" key="10">
    <source>
        <dbReference type="PIRSR" id="PIRSR606262-1"/>
    </source>
</evidence>
<dbReference type="SUPFAM" id="SSF53927">
    <property type="entry name" value="Cytidine deaminase-like"/>
    <property type="match status" value="1"/>
</dbReference>
<dbReference type="GO" id="GO:0042802">
    <property type="term" value="F:identical protein binding"/>
    <property type="evidence" value="ECO:0007669"/>
    <property type="project" value="UniProtKB-ARBA"/>
</dbReference>
<evidence type="ECO:0000256" key="9">
    <source>
        <dbReference type="ARBA" id="ARBA00049558"/>
    </source>
</evidence>
<comment type="catalytic activity">
    <reaction evidence="12">
        <text>2'-deoxycytidine + H2O + H(+) = 2'-deoxyuridine + NH4(+)</text>
        <dbReference type="Rhea" id="RHEA:13433"/>
        <dbReference type="ChEBI" id="CHEBI:15377"/>
        <dbReference type="ChEBI" id="CHEBI:15378"/>
        <dbReference type="ChEBI" id="CHEBI:15698"/>
        <dbReference type="ChEBI" id="CHEBI:16450"/>
        <dbReference type="ChEBI" id="CHEBI:28938"/>
        <dbReference type="EC" id="3.5.4.5"/>
    </reaction>
</comment>
<comment type="catalytic activity">
    <reaction evidence="9 12">
        <text>cytidine + H2O + H(+) = uridine + NH4(+)</text>
        <dbReference type="Rhea" id="RHEA:16069"/>
        <dbReference type="ChEBI" id="CHEBI:15377"/>
        <dbReference type="ChEBI" id="CHEBI:15378"/>
        <dbReference type="ChEBI" id="CHEBI:16704"/>
        <dbReference type="ChEBI" id="CHEBI:17562"/>
        <dbReference type="ChEBI" id="CHEBI:28938"/>
        <dbReference type="EC" id="3.5.4.5"/>
    </reaction>
</comment>
<evidence type="ECO:0000313" key="15">
    <source>
        <dbReference type="Proteomes" id="UP001652621"/>
    </source>
</evidence>
<evidence type="ECO:0000256" key="5">
    <source>
        <dbReference type="ARBA" id="ARBA00022723"/>
    </source>
</evidence>
<dbReference type="VEuPathDB" id="VectorBase:MDOMA2_011979"/>
<evidence type="ECO:0000313" key="14">
    <source>
        <dbReference type="EnsemblMetazoa" id="MDOA015572-PA"/>
    </source>
</evidence>
<dbReference type="PROSITE" id="PS00903">
    <property type="entry name" value="CYT_DCMP_DEAMINASES_1"/>
    <property type="match status" value="1"/>
</dbReference>
<dbReference type="Gene3D" id="3.40.140.10">
    <property type="entry name" value="Cytidine Deaminase, domain 2"/>
    <property type="match status" value="1"/>
</dbReference>
<keyword evidence="15" id="KW-1185">Reference proteome</keyword>
<dbReference type="STRING" id="7370.A0A1I8NIN4"/>
<evidence type="ECO:0000256" key="7">
    <source>
        <dbReference type="ARBA" id="ARBA00022833"/>
    </source>
</evidence>
<gene>
    <name evidence="14" type="primary">101887564</name>
    <name evidence="16" type="synonym">LOC101887564</name>
</gene>
<evidence type="ECO:0000313" key="16">
    <source>
        <dbReference type="RefSeq" id="XP_058979284.1"/>
    </source>
</evidence>
<dbReference type="CDD" id="cd01283">
    <property type="entry name" value="cytidine_deaminase"/>
    <property type="match status" value="1"/>
</dbReference>
<evidence type="ECO:0000256" key="12">
    <source>
        <dbReference type="RuleBase" id="RU364006"/>
    </source>
</evidence>
<name>A0A1I8NIN4_MUSDO</name>
<dbReference type="Pfam" id="PF00383">
    <property type="entry name" value="dCMP_cyt_deam_1"/>
    <property type="match status" value="1"/>
</dbReference>
<accession>A0A1I8NIN4</accession>
<dbReference type="EC" id="3.5.4.5" evidence="4 12"/>
<dbReference type="InterPro" id="IPR006262">
    <property type="entry name" value="Cyt_deam_tetra"/>
</dbReference>
<feature type="domain" description="CMP/dCMP-type deaminase" evidence="13">
    <location>
        <begin position="29"/>
        <end position="144"/>
    </location>
</feature>
<reference evidence="16" key="2">
    <citation type="submission" date="2025-05" db="UniProtKB">
        <authorList>
            <consortium name="RefSeq"/>
        </authorList>
    </citation>
    <scope>IDENTIFICATION</scope>
    <source>
        <strain evidence="16">Aabys</strain>
        <tissue evidence="16">Whole body</tissue>
    </source>
</reference>
<dbReference type="VEuPathDB" id="VectorBase:MDOA015572"/>
<evidence type="ECO:0000256" key="8">
    <source>
        <dbReference type="ARBA" id="ARBA00032005"/>
    </source>
</evidence>
<feature type="binding site" evidence="11">
    <location>
        <position position="81"/>
    </location>
    <ligand>
        <name>Zn(2+)</name>
        <dbReference type="ChEBI" id="CHEBI:29105"/>
        <note>catalytic</note>
    </ligand>
</feature>
<dbReference type="InterPro" id="IPR016192">
    <property type="entry name" value="APOBEC/CMP_deaminase_Zn-bd"/>
</dbReference>
<comment type="similarity">
    <text evidence="3 12">Belongs to the cytidine and deoxycytidylate deaminase family.</text>
</comment>
<dbReference type="GO" id="GO:0055086">
    <property type="term" value="P:nucleobase-containing small molecule metabolic process"/>
    <property type="evidence" value="ECO:0007669"/>
    <property type="project" value="UniProtKB-ARBA"/>
</dbReference>
<dbReference type="GO" id="GO:0004126">
    <property type="term" value="F:cytidine deaminase activity"/>
    <property type="evidence" value="ECO:0007669"/>
    <property type="project" value="UniProtKB-UniRule"/>
</dbReference>
<evidence type="ECO:0000256" key="1">
    <source>
        <dbReference type="ARBA" id="ARBA00001947"/>
    </source>
</evidence>